<organism evidence="2 3">
    <name type="scientific">Pristionchus mayeri</name>
    <dbReference type="NCBI Taxonomy" id="1317129"/>
    <lineage>
        <taxon>Eukaryota</taxon>
        <taxon>Metazoa</taxon>
        <taxon>Ecdysozoa</taxon>
        <taxon>Nematoda</taxon>
        <taxon>Chromadorea</taxon>
        <taxon>Rhabditida</taxon>
        <taxon>Rhabditina</taxon>
        <taxon>Diplogasteromorpha</taxon>
        <taxon>Diplogasteroidea</taxon>
        <taxon>Neodiplogasteridae</taxon>
        <taxon>Pristionchus</taxon>
    </lineage>
</organism>
<dbReference type="AlphaFoldDB" id="A0AAN5IAW8"/>
<dbReference type="GO" id="GO:0005524">
    <property type="term" value="F:ATP binding"/>
    <property type="evidence" value="ECO:0007669"/>
    <property type="project" value="InterPro"/>
</dbReference>
<dbReference type="InterPro" id="IPR027417">
    <property type="entry name" value="P-loop_NTPase"/>
</dbReference>
<dbReference type="SUPFAM" id="SSF52540">
    <property type="entry name" value="P-loop containing nucleoside triphosphate hydrolases"/>
    <property type="match status" value="1"/>
</dbReference>
<dbReference type="Proteomes" id="UP001328107">
    <property type="component" value="Unassembled WGS sequence"/>
</dbReference>
<dbReference type="Pfam" id="PF00005">
    <property type="entry name" value="ABC_tran"/>
    <property type="match status" value="1"/>
</dbReference>
<dbReference type="InterPro" id="IPR003439">
    <property type="entry name" value="ABC_transporter-like_ATP-bd"/>
</dbReference>
<feature type="non-terminal residue" evidence="2">
    <location>
        <position position="98"/>
    </location>
</feature>
<dbReference type="GO" id="GO:0016887">
    <property type="term" value="F:ATP hydrolysis activity"/>
    <property type="evidence" value="ECO:0007669"/>
    <property type="project" value="InterPro"/>
</dbReference>
<sequence>RFPVELCRSLIYVCSFCSASHDRLRAFFALEESDEIPSKISDDDVLVEISDASFGWKEGEETFQDINLTLRKEDLTTVMGSVGAGKSSLMSAIAGEDQ</sequence>
<accession>A0AAN5IAW8</accession>
<comment type="caution">
    <text evidence="2">The sequence shown here is derived from an EMBL/GenBank/DDBJ whole genome shotgun (WGS) entry which is preliminary data.</text>
</comment>
<name>A0AAN5IAW8_9BILA</name>
<evidence type="ECO:0000313" key="2">
    <source>
        <dbReference type="EMBL" id="GMR57480.1"/>
    </source>
</evidence>
<evidence type="ECO:0000313" key="3">
    <source>
        <dbReference type="Proteomes" id="UP001328107"/>
    </source>
</evidence>
<proteinExistence type="predicted"/>
<gene>
    <name evidence="2" type="ORF">PMAYCL1PPCAC_27675</name>
</gene>
<protein>
    <recommendedName>
        <fullName evidence="1">ABC transporter domain-containing protein</fullName>
    </recommendedName>
</protein>
<dbReference type="EMBL" id="BTRK01000006">
    <property type="protein sequence ID" value="GMR57480.1"/>
    <property type="molecule type" value="Genomic_DNA"/>
</dbReference>
<reference evidence="3" key="1">
    <citation type="submission" date="2022-10" db="EMBL/GenBank/DDBJ databases">
        <title>Genome assembly of Pristionchus species.</title>
        <authorList>
            <person name="Yoshida K."/>
            <person name="Sommer R.J."/>
        </authorList>
    </citation>
    <scope>NUCLEOTIDE SEQUENCE [LARGE SCALE GENOMIC DNA]</scope>
    <source>
        <strain evidence="3">RS5460</strain>
    </source>
</reference>
<evidence type="ECO:0000259" key="1">
    <source>
        <dbReference type="Pfam" id="PF00005"/>
    </source>
</evidence>
<feature type="domain" description="ABC transporter" evidence="1">
    <location>
        <begin position="64"/>
        <end position="96"/>
    </location>
</feature>
<dbReference type="Gene3D" id="3.40.50.300">
    <property type="entry name" value="P-loop containing nucleotide triphosphate hydrolases"/>
    <property type="match status" value="1"/>
</dbReference>
<keyword evidence="3" id="KW-1185">Reference proteome</keyword>
<feature type="non-terminal residue" evidence="2">
    <location>
        <position position="1"/>
    </location>
</feature>